<feature type="region of interest" description="Disordered" evidence="1">
    <location>
        <begin position="155"/>
        <end position="217"/>
    </location>
</feature>
<dbReference type="Proteomes" id="UP001189429">
    <property type="component" value="Unassembled WGS sequence"/>
</dbReference>
<proteinExistence type="predicted"/>
<dbReference type="EMBL" id="CAUYUJ010014370">
    <property type="protein sequence ID" value="CAK0840317.1"/>
    <property type="molecule type" value="Genomic_DNA"/>
</dbReference>
<gene>
    <name evidence="2" type="ORF">PCOR1329_LOCUS35787</name>
</gene>
<feature type="region of interest" description="Disordered" evidence="1">
    <location>
        <begin position="1"/>
        <end position="117"/>
    </location>
</feature>
<evidence type="ECO:0000313" key="2">
    <source>
        <dbReference type="EMBL" id="CAK0840317.1"/>
    </source>
</evidence>
<name>A0ABN9T5L8_9DINO</name>
<accession>A0ABN9T5L8</accession>
<evidence type="ECO:0000313" key="3">
    <source>
        <dbReference type="Proteomes" id="UP001189429"/>
    </source>
</evidence>
<organism evidence="2 3">
    <name type="scientific">Prorocentrum cordatum</name>
    <dbReference type="NCBI Taxonomy" id="2364126"/>
    <lineage>
        <taxon>Eukaryota</taxon>
        <taxon>Sar</taxon>
        <taxon>Alveolata</taxon>
        <taxon>Dinophyceae</taxon>
        <taxon>Prorocentrales</taxon>
        <taxon>Prorocentraceae</taxon>
        <taxon>Prorocentrum</taxon>
    </lineage>
</organism>
<sequence length="217" mass="22628">MSNPSDATANTHKSVIRPPRGSTNPRRTGWRDAPARSGSGLSRSDPRPMAPARHVVQHEWGEARMSRRHGAGGGGSKGEEGGRPASRATGAPRAEKAARTRRGHHPPLCGAQSMPASSRKRAFSCSSTSTSACTVALGAPAAFIALTSAPFAAIRRSTSSSPPRRACRRAPRRGPPSWRARAAGRWGWAAPPDSAGSSTEAGSARARPSRQCASRAA</sequence>
<evidence type="ECO:0000256" key="1">
    <source>
        <dbReference type="SAM" id="MobiDB-lite"/>
    </source>
</evidence>
<keyword evidence="3" id="KW-1185">Reference proteome</keyword>
<feature type="compositionally biased region" description="Basic and acidic residues" evidence="1">
    <location>
        <begin position="56"/>
        <end position="65"/>
    </location>
</feature>
<reference evidence="2" key="1">
    <citation type="submission" date="2023-10" db="EMBL/GenBank/DDBJ databases">
        <authorList>
            <person name="Chen Y."/>
            <person name="Shah S."/>
            <person name="Dougan E. K."/>
            <person name="Thang M."/>
            <person name="Chan C."/>
        </authorList>
    </citation>
    <scope>NUCLEOTIDE SEQUENCE [LARGE SCALE GENOMIC DNA]</scope>
</reference>
<comment type="caution">
    <text evidence="2">The sequence shown here is derived from an EMBL/GenBank/DDBJ whole genome shotgun (WGS) entry which is preliminary data.</text>
</comment>
<feature type="compositionally biased region" description="Polar residues" evidence="1">
    <location>
        <begin position="1"/>
        <end position="13"/>
    </location>
</feature>
<feature type="compositionally biased region" description="Low complexity" evidence="1">
    <location>
        <begin position="175"/>
        <end position="192"/>
    </location>
</feature>
<feature type="compositionally biased region" description="Low complexity" evidence="1">
    <location>
        <begin position="155"/>
        <end position="164"/>
    </location>
</feature>
<protein>
    <submittedName>
        <fullName evidence="2">Uncharacterized protein</fullName>
    </submittedName>
</protein>